<reference evidence="2" key="1">
    <citation type="submission" date="2020-02" db="EMBL/GenBank/DDBJ databases">
        <authorList>
            <person name="Meier V. D."/>
        </authorList>
    </citation>
    <scope>NUCLEOTIDE SEQUENCE</scope>
    <source>
        <strain evidence="2">AVDCRST_MAG77</strain>
    </source>
</reference>
<organism evidence="2">
    <name type="scientific">uncultured Chloroflexota bacterium</name>
    <dbReference type="NCBI Taxonomy" id="166587"/>
    <lineage>
        <taxon>Bacteria</taxon>
        <taxon>Bacillati</taxon>
        <taxon>Chloroflexota</taxon>
        <taxon>environmental samples</taxon>
    </lineage>
</organism>
<proteinExistence type="predicted"/>
<evidence type="ECO:0000313" key="2">
    <source>
        <dbReference type="EMBL" id="CAA9272054.1"/>
    </source>
</evidence>
<gene>
    <name evidence="2" type="ORF">AVDCRST_MAG77-3228</name>
</gene>
<sequence>MTLPHSLPRGATDTRAVRYGCRQTEGAPSGYAAGVSDDGGGAEATRGKTSRRETLEQLYATTERIALQARDLREVAAALAEAERDRPLTEVEHALVRICRGHADDILVAFAAANATFVALTTGRN</sequence>
<dbReference type="EMBL" id="CADCTC010000179">
    <property type="protein sequence ID" value="CAA9272054.1"/>
    <property type="molecule type" value="Genomic_DNA"/>
</dbReference>
<accession>A0A6J4JA52</accession>
<dbReference type="AlphaFoldDB" id="A0A6J4JA52"/>
<protein>
    <submittedName>
        <fullName evidence="2">Uncharacterized protein</fullName>
    </submittedName>
</protein>
<evidence type="ECO:0000256" key="1">
    <source>
        <dbReference type="SAM" id="MobiDB-lite"/>
    </source>
</evidence>
<name>A0A6J4JA52_9CHLR</name>
<feature type="region of interest" description="Disordered" evidence="1">
    <location>
        <begin position="1"/>
        <end position="52"/>
    </location>
</feature>